<gene>
    <name evidence="2" type="ORF">BTN82_30560</name>
</gene>
<evidence type="ECO:0000256" key="1">
    <source>
        <dbReference type="SAM" id="SignalP"/>
    </source>
</evidence>
<evidence type="ECO:0000313" key="3">
    <source>
        <dbReference type="Proteomes" id="UP000185578"/>
    </source>
</evidence>
<reference evidence="2 3" key="1">
    <citation type="submission" date="2016-12" db="EMBL/GenBank/DDBJ databases">
        <authorList>
            <person name="Song W.-J."/>
            <person name="Kurnit D.M."/>
        </authorList>
    </citation>
    <scope>NUCLEOTIDE SEQUENCE [LARGE SCALE GENOMIC DNA]</scope>
    <source>
        <strain evidence="2 3">PCL1601</strain>
    </source>
</reference>
<feature type="chain" id="PRO_5013045021" evidence="1">
    <location>
        <begin position="23"/>
        <end position="60"/>
    </location>
</feature>
<keyword evidence="1" id="KW-0732">Signal</keyword>
<accession>A0A1Q8EGW2</accession>
<feature type="signal peptide" evidence="1">
    <location>
        <begin position="1"/>
        <end position="22"/>
    </location>
</feature>
<dbReference type="EMBL" id="MSCT01000025">
    <property type="protein sequence ID" value="OLF51045.1"/>
    <property type="molecule type" value="Genomic_DNA"/>
</dbReference>
<evidence type="ECO:0000313" key="2">
    <source>
        <dbReference type="EMBL" id="OLF51045.1"/>
    </source>
</evidence>
<organism evidence="2 3">
    <name type="scientific">Pseudomonas chlororaphis</name>
    <dbReference type="NCBI Taxonomy" id="587753"/>
    <lineage>
        <taxon>Bacteria</taxon>
        <taxon>Pseudomonadati</taxon>
        <taxon>Pseudomonadota</taxon>
        <taxon>Gammaproteobacteria</taxon>
        <taxon>Pseudomonadales</taxon>
        <taxon>Pseudomonadaceae</taxon>
        <taxon>Pseudomonas</taxon>
    </lineage>
</organism>
<dbReference type="AlphaFoldDB" id="A0A1Q8EGW2"/>
<feature type="non-terminal residue" evidence="2">
    <location>
        <position position="60"/>
    </location>
</feature>
<dbReference type="Proteomes" id="UP000185578">
    <property type="component" value="Unassembled WGS sequence"/>
</dbReference>
<protein>
    <submittedName>
        <fullName evidence="2">Uncharacterized protein</fullName>
    </submittedName>
</protein>
<proteinExistence type="predicted"/>
<name>A0A1Q8EGW2_9PSED</name>
<sequence length="60" mass="5692">MKISRSVALATLLTLGASPVFAGGFSLSDAANAVSSLQGGDKAAAAAPTSQTAGLLSALS</sequence>
<comment type="caution">
    <text evidence="2">The sequence shown here is derived from an EMBL/GenBank/DDBJ whole genome shotgun (WGS) entry which is preliminary data.</text>
</comment>